<proteinExistence type="predicted"/>
<keyword evidence="2" id="KW-0812">Transmembrane</keyword>
<gene>
    <name evidence="3" type="ORF">WKW77_12485</name>
</gene>
<protein>
    <recommendedName>
        <fullName evidence="5">Transmembrane protein</fullName>
    </recommendedName>
</protein>
<reference evidence="3 4" key="1">
    <citation type="submission" date="2024-03" db="EMBL/GenBank/DDBJ databases">
        <title>Novel species of the genus Variovorax.</title>
        <authorList>
            <person name="Liu Q."/>
            <person name="Xin Y.-H."/>
        </authorList>
    </citation>
    <scope>NUCLEOTIDE SEQUENCE [LARGE SCALE GENOMIC DNA]</scope>
    <source>
        <strain evidence="3 4">KACC 18899</strain>
    </source>
</reference>
<name>A0ABU8VEA1_9BURK</name>
<evidence type="ECO:0000256" key="1">
    <source>
        <dbReference type="SAM" id="MobiDB-lite"/>
    </source>
</evidence>
<accession>A0ABU8VEA1</accession>
<dbReference type="RefSeq" id="WP_340357147.1">
    <property type="nucleotide sequence ID" value="NZ_JBBKZU010000004.1"/>
</dbReference>
<keyword evidence="2" id="KW-1133">Transmembrane helix</keyword>
<dbReference type="EMBL" id="JBBKZU010000004">
    <property type="protein sequence ID" value="MEJ8811888.1"/>
    <property type="molecule type" value="Genomic_DNA"/>
</dbReference>
<evidence type="ECO:0000313" key="4">
    <source>
        <dbReference type="Proteomes" id="UP001365846"/>
    </source>
</evidence>
<feature type="transmembrane region" description="Helical" evidence="2">
    <location>
        <begin position="62"/>
        <end position="80"/>
    </location>
</feature>
<evidence type="ECO:0000256" key="2">
    <source>
        <dbReference type="SAM" id="Phobius"/>
    </source>
</evidence>
<feature type="transmembrane region" description="Helical" evidence="2">
    <location>
        <begin position="100"/>
        <end position="118"/>
    </location>
</feature>
<keyword evidence="4" id="KW-1185">Reference proteome</keyword>
<comment type="caution">
    <text evidence="3">The sequence shown here is derived from an EMBL/GenBank/DDBJ whole genome shotgun (WGS) entry which is preliminary data.</text>
</comment>
<organism evidence="3 4">
    <name type="scientific">Variovorax ureilyticus</name>
    <dbReference type="NCBI Taxonomy" id="1836198"/>
    <lineage>
        <taxon>Bacteria</taxon>
        <taxon>Pseudomonadati</taxon>
        <taxon>Pseudomonadota</taxon>
        <taxon>Betaproteobacteria</taxon>
        <taxon>Burkholderiales</taxon>
        <taxon>Comamonadaceae</taxon>
        <taxon>Variovorax</taxon>
    </lineage>
</organism>
<evidence type="ECO:0008006" key="5">
    <source>
        <dbReference type="Google" id="ProtNLM"/>
    </source>
</evidence>
<feature type="compositionally biased region" description="Pro residues" evidence="1">
    <location>
        <begin position="8"/>
        <end position="22"/>
    </location>
</feature>
<keyword evidence="2" id="KW-0472">Membrane</keyword>
<feature type="transmembrane region" description="Helical" evidence="2">
    <location>
        <begin position="30"/>
        <end position="50"/>
    </location>
</feature>
<sequence length="122" mass="13003">MSDAAAPSPAPEPAPAPAPRRPLPAGYREGIITAVTVIIGFSLSFVRYWAFEAPGDWTVRSVIALIALLIPIAAEIYTLYRALLVEDDDEATYKATVKWFIGSVCGMLVSVSLAAIVLSGRP</sequence>
<feature type="region of interest" description="Disordered" evidence="1">
    <location>
        <begin position="1"/>
        <end position="22"/>
    </location>
</feature>
<dbReference type="Proteomes" id="UP001365846">
    <property type="component" value="Unassembled WGS sequence"/>
</dbReference>
<evidence type="ECO:0000313" key="3">
    <source>
        <dbReference type="EMBL" id="MEJ8811888.1"/>
    </source>
</evidence>